<protein>
    <submittedName>
        <fullName evidence="1">Uncharacterized protein</fullName>
    </submittedName>
</protein>
<gene>
    <name evidence="1" type="ORF">METH_06335</name>
</gene>
<proteinExistence type="predicted"/>
<dbReference type="PATRIC" id="fig|999552.6.peg.1279"/>
<organism evidence="1 2">
    <name type="scientific">Leisingera methylohalidivorans DSM 14336</name>
    <dbReference type="NCBI Taxonomy" id="999552"/>
    <lineage>
        <taxon>Bacteria</taxon>
        <taxon>Pseudomonadati</taxon>
        <taxon>Pseudomonadota</taxon>
        <taxon>Alphaproteobacteria</taxon>
        <taxon>Rhodobacterales</taxon>
        <taxon>Roseobacteraceae</taxon>
        <taxon>Leisingera</taxon>
    </lineage>
</organism>
<reference evidence="1 2" key="1">
    <citation type="submission" date="2013-09" db="EMBL/GenBank/DDBJ databases">
        <authorList>
            <consortium name="DOE Joint Genome Institute"/>
            <person name="Klenk H.-P."/>
            <person name="Huntemann M."/>
            <person name="Han J."/>
            <person name="Chen A."/>
            <person name="Kyrpides N."/>
            <person name="Mavromatis K."/>
            <person name="Markowitz V."/>
            <person name="Palaniappan K."/>
            <person name="Ivanova N."/>
            <person name="Schaumberg A."/>
            <person name="Pati A."/>
            <person name="Liolios K."/>
            <person name="Nordberg H.P."/>
            <person name="Cantor M.N."/>
            <person name="Hua S.X."/>
            <person name="Woyke T."/>
        </authorList>
    </citation>
    <scope>NUCLEOTIDE SEQUENCE [LARGE SCALE GENOMIC DNA]</scope>
    <source>
        <strain evidence="1 2">DSM 14336</strain>
    </source>
</reference>
<dbReference type="STRING" id="999552.METH_06335"/>
<dbReference type="AlphaFoldDB" id="V9VNZ3"/>
<name>V9VNZ3_9RHOB</name>
<keyword evidence="2" id="KW-1185">Reference proteome</keyword>
<dbReference type="KEGG" id="lmd:METH_06335"/>
<dbReference type="OrthoDB" id="8265097at2"/>
<accession>V9VNZ3</accession>
<dbReference type="EMBL" id="CP006773">
    <property type="protein sequence ID" value="AHD00396.1"/>
    <property type="molecule type" value="Genomic_DNA"/>
</dbReference>
<evidence type="ECO:0000313" key="1">
    <source>
        <dbReference type="EMBL" id="AHD00396.1"/>
    </source>
</evidence>
<sequence>MLDRTTASGGKEDPALARFAACPVFPASLRGALLACLALIALAAGAAAEGERPRSGLMWNRTGLPAVFPLQVKSPPGADYFLVLSREDSGEEALAAYFEGGAFFKVLVPPGRYVLHFASGTGWQGEGRLFGPDTRVFKLPEVLEFAIRGAGIKGGHKVTLTRGGAYLQAAVKEQYICQVASPDGPAPVPRPLQDSRHLFRPGGDPQLRWGLHLRWRLGLRAPEAGTAEQLWQRRRFMLGSPLLPRRQAAGHGPVPKRAEIRFRSYSVRPRVCG</sequence>
<dbReference type="HOGENOM" id="CLU_1018611_0_0_5"/>
<evidence type="ECO:0000313" key="2">
    <source>
        <dbReference type="Proteomes" id="UP000018780"/>
    </source>
</evidence>
<dbReference type="Proteomes" id="UP000018780">
    <property type="component" value="Chromosome"/>
</dbReference>